<evidence type="ECO:0000313" key="4">
    <source>
        <dbReference type="EMBL" id="CAH1191631.1"/>
    </source>
</evidence>
<proteinExistence type="predicted"/>
<comment type="caution">
    <text evidence="4">The sequence shown here is derived from an EMBL/GenBank/DDBJ whole genome shotgun (WGS) entry which is preliminary data.</text>
</comment>
<dbReference type="Gene3D" id="1.10.357.10">
    <property type="entry name" value="Tetracycline Repressor, domain 2"/>
    <property type="match status" value="1"/>
</dbReference>
<feature type="DNA-binding region" description="H-T-H motif" evidence="2">
    <location>
        <begin position="36"/>
        <end position="55"/>
    </location>
</feature>
<gene>
    <name evidence="4" type="ORF">PAECIP111892_00690</name>
</gene>
<dbReference type="InterPro" id="IPR009057">
    <property type="entry name" value="Homeodomain-like_sf"/>
</dbReference>
<dbReference type="PANTHER" id="PTHR43479:SF7">
    <property type="entry name" value="TETR-FAMILY TRANSCRIPTIONAL REGULATOR"/>
    <property type="match status" value="1"/>
</dbReference>
<keyword evidence="1 2" id="KW-0238">DNA-binding</keyword>
<dbReference type="InterPro" id="IPR001647">
    <property type="entry name" value="HTH_TetR"/>
</dbReference>
<dbReference type="InterPro" id="IPR050624">
    <property type="entry name" value="HTH-type_Tx_Regulator"/>
</dbReference>
<evidence type="ECO:0000256" key="1">
    <source>
        <dbReference type="ARBA" id="ARBA00023125"/>
    </source>
</evidence>
<evidence type="ECO:0000259" key="3">
    <source>
        <dbReference type="PROSITE" id="PS50977"/>
    </source>
</evidence>
<dbReference type="Proteomes" id="UP000838324">
    <property type="component" value="Unassembled WGS sequence"/>
</dbReference>
<organism evidence="4 5">
    <name type="scientific">Paenibacillus auburnensis</name>
    <dbReference type="NCBI Taxonomy" id="2905649"/>
    <lineage>
        <taxon>Bacteria</taxon>
        <taxon>Bacillati</taxon>
        <taxon>Bacillota</taxon>
        <taxon>Bacilli</taxon>
        <taxon>Bacillales</taxon>
        <taxon>Paenibacillaceae</taxon>
        <taxon>Paenibacillus</taxon>
    </lineage>
</organism>
<feature type="domain" description="HTH tetR-type" evidence="3">
    <location>
        <begin position="13"/>
        <end position="73"/>
    </location>
</feature>
<dbReference type="InterPro" id="IPR039532">
    <property type="entry name" value="TetR_C_Firmicutes"/>
</dbReference>
<evidence type="ECO:0000256" key="2">
    <source>
        <dbReference type="PROSITE-ProRule" id="PRU00335"/>
    </source>
</evidence>
<protein>
    <recommendedName>
        <fullName evidence="3">HTH tetR-type domain-containing protein</fullName>
    </recommendedName>
</protein>
<dbReference type="PANTHER" id="PTHR43479">
    <property type="entry name" value="ACREF/ENVCD OPERON REPRESSOR-RELATED"/>
    <property type="match status" value="1"/>
</dbReference>
<evidence type="ECO:0000313" key="5">
    <source>
        <dbReference type="Proteomes" id="UP000838324"/>
    </source>
</evidence>
<dbReference type="Pfam" id="PF00440">
    <property type="entry name" value="TetR_N"/>
    <property type="match status" value="1"/>
</dbReference>
<accession>A0ABN8FWH2</accession>
<keyword evidence="5" id="KW-1185">Reference proteome</keyword>
<dbReference type="Pfam" id="PF14278">
    <property type="entry name" value="TetR_C_8"/>
    <property type="match status" value="1"/>
</dbReference>
<name>A0ABN8FWH2_9BACL</name>
<dbReference type="RefSeq" id="WP_236329783.1">
    <property type="nucleotide sequence ID" value="NZ_CAKMMG010000001.1"/>
</dbReference>
<dbReference type="SUPFAM" id="SSF46689">
    <property type="entry name" value="Homeodomain-like"/>
    <property type="match status" value="1"/>
</dbReference>
<sequence length="219" mass="25224">MTTTSPVLDRRISKSQAALKDAMIQLLHKKDFKDISVTDIVQQANLNRGTFYRHYQYKEELFEAILEDVTTDLINSYREPYLRNETFEVGKLTSAGVKIFDHVARNAYFYKLIDNTGALAGFQHRICHVLKTLALHDMMHTPTVKDKLNHELQASYQAYAILGMIIEWINSGFKYSSTYMAEQLVAIIHFNSADVIFTPHISELSFDPVIDNVYREGEH</sequence>
<dbReference type="PROSITE" id="PS50977">
    <property type="entry name" value="HTH_TETR_2"/>
    <property type="match status" value="1"/>
</dbReference>
<reference evidence="4" key="1">
    <citation type="submission" date="2022-01" db="EMBL/GenBank/DDBJ databases">
        <authorList>
            <person name="Criscuolo A."/>
        </authorList>
    </citation>
    <scope>NUCLEOTIDE SEQUENCE</scope>
    <source>
        <strain evidence="4">CIP111892</strain>
    </source>
</reference>
<dbReference type="EMBL" id="CAKMMG010000001">
    <property type="protein sequence ID" value="CAH1191631.1"/>
    <property type="molecule type" value="Genomic_DNA"/>
</dbReference>